<evidence type="ECO:0000313" key="1">
    <source>
        <dbReference type="EMBL" id="RRD03199.1"/>
    </source>
</evidence>
<reference evidence="1 2" key="1">
    <citation type="submission" date="2018-11" db="EMBL/GenBank/DDBJ databases">
        <title>Genomes From Bacteria Associated with the Canine Oral Cavity: a Test Case for Automated Genome-Based Taxonomic Assignment.</title>
        <authorList>
            <person name="Coil D.A."/>
            <person name="Jospin G."/>
            <person name="Darling A.E."/>
            <person name="Wallis C."/>
            <person name="Davis I.J."/>
            <person name="Harris S."/>
            <person name="Eisen J.A."/>
            <person name="Holcombe L.J."/>
            <person name="O'Flynn C."/>
        </authorList>
    </citation>
    <scope>NUCLEOTIDE SEQUENCE [LARGE SCALE GENOMIC DNA]</scope>
    <source>
        <strain evidence="1 2">OH887_COT-365</strain>
    </source>
</reference>
<protein>
    <submittedName>
        <fullName evidence="1">Uncharacterized protein</fullName>
    </submittedName>
</protein>
<organism evidence="1 2">
    <name type="scientific">Arachnia propionica</name>
    <dbReference type="NCBI Taxonomy" id="1750"/>
    <lineage>
        <taxon>Bacteria</taxon>
        <taxon>Bacillati</taxon>
        <taxon>Actinomycetota</taxon>
        <taxon>Actinomycetes</taxon>
        <taxon>Propionibacteriales</taxon>
        <taxon>Propionibacteriaceae</taxon>
        <taxon>Arachnia</taxon>
    </lineage>
</organism>
<evidence type="ECO:0000313" key="2">
    <source>
        <dbReference type="Proteomes" id="UP000280819"/>
    </source>
</evidence>
<dbReference type="Proteomes" id="UP000280819">
    <property type="component" value="Unassembled WGS sequence"/>
</dbReference>
<dbReference type="RefSeq" id="WP_124845967.1">
    <property type="nucleotide sequence ID" value="NZ_RQZG01000025.1"/>
</dbReference>
<dbReference type="EMBL" id="RQZG01000025">
    <property type="protein sequence ID" value="RRD03199.1"/>
    <property type="molecule type" value="Genomic_DNA"/>
</dbReference>
<sequence length="62" mass="7159">MTHRVKPPRGAVKLTDHRPDGGWQVDCANCGFHHPRAPFVSTRTDAEEAKRWHRCPVEEVER</sequence>
<name>A0A3P1T1F2_9ACTN</name>
<dbReference type="AlphaFoldDB" id="A0A3P1T1F2"/>
<comment type="caution">
    <text evidence="1">The sequence shown here is derived from an EMBL/GenBank/DDBJ whole genome shotgun (WGS) entry which is preliminary data.</text>
</comment>
<proteinExistence type="predicted"/>
<gene>
    <name evidence="1" type="ORF">EII34_14930</name>
</gene>
<accession>A0A3P1T1F2</accession>